<dbReference type="EMBL" id="VOHV01000017">
    <property type="protein sequence ID" value="TWV36736.1"/>
    <property type="molecule type" value="Genomic_DNA"/>
</dbReference>
<dbReference type="EMBL" id="VOHT01000017">
    <property type="protein sequence ID" value="TWV44399.1"/>
    <property type="molecule type" value="Genomic_DNA"/>
</dbReference>
<comment type="caution">
    <text evidence="3">The sequence shown here is derived from an EMBL/GenBank/DDBJ whole genome shotgun (WGS) entry which is preliminary data.</text>
</comment>
<evidence type="ECO:0000256" key="1">
    <source>
        <dbReference type="ARBA" id="ARBA00022737"/>
    </source>
</evidence>
<evidence type="ECO:0000313" key="2">
    <source>
        <dbReference type="EMBL" id="TWV36736.1"/>
    </source>
</evidence>
<dbReference type="InterPro" id="IPR003409">
    <property type="entry name" value="MORN"/>
</dbReference>
<keyword evidence="1" id="KW-0677">Repeat</keyword>
<organism evidence="3 5">
    <name type="scientific">Bacteroides fragilis</name>
    <dbReference type="NCBI Taxonomy" id="817"/>
    <lineage>
        <taxon>Bacteria</taxon>
        <taxon>Pseudomonadati</taxon>
        <taxon>Bacteroidota</taxon>
        <taxon>Bacteroidia</taxon>
        <taxon>Bacteroidales</taxon>
        <taxon>Bacteroidaceae</taxon>
        <taxon>Bacteroides</taxon>
    </lineage>
</organism>
<dbReference type="RefSeq" id="WP_146333213.1">
    <property type="nucleotide sequence ID" value="NZ_VOHT01000017.1"/>
</dbReference>
<protein>
    <recommendedName>
        <fullName evidence="6">MORN repeat protein</fullName>
    </recommendedName>
</protein>
<evidence type="ECO:0000313" key="3">
    <source>
        <dbReference type="EMBL" id="TWV44399.1"/>
    </source>
</evidence>
<dbReference type="Pfam" id="PF02493">
    <property type="entry name" value="MORN"/>
    <property type="match status" value="2"/>
</dbReference>
<name>A0AB38PG56_BACFG</name>
<reference evidence="2 4" key="1">
    <citation type="submission" date="2019-07" db="EMBL/GenBank/DDBJ databases">
        <title>Genome sequencing of Bacteroides fragilis.</title>
        <authorList>
            <person name="Galasyn E.V."/>
            <person name="Ruoff K.L."/>
            <person name="Price C.E."/>
            <person name="Valls R.A."/>
            <person name="O'Toole G.A."/>
        </authorList>
    </citation>
    <scope>NUCLEOTIDE SEQUENCE [LARGE SCALE GENOMIC DNA]</scope>
    <source>
        <strain evidence="2 4">AD135F_1B</strain>
    </source>
</reference>
<sequence length="244" mass="28111">MELEQTEKYRCPDGSIYTGEIKKNGGMIEFTGKGEILYPNGDSYSGYFKYGQVNGFGKYQFSDGDIHSGWFLNGIPYGLGYLNHHSSMALGFFKEGKLNGWGIQINSSGSFHFGWWNNNQLIQNETTHVQWIRTQLNEKMNAYKGGLVHIFDKQGIILFGLPQITRKSIFDNSEFIQPPMGFLFDNQDDLMVGDRFYSGTNGWLVRYTSNRRIVYGYWKNGVLEREGNLSNFQKNEDQFELLPF</sequence>
<dbReference type="AlphaFoldDB" id="A0AB38PG56"/>
<dbReference type="SUPFAM" id="SSF82185">
    <property type="entry name" value="Histone H3 K4-specific methyltransferase SET7/9 N-terminal domain"/>
    <property type="match status" value="1"/>
</dbReference>
<dbReference type="PANTHER" id="PTHR43215">
    <property type="entry name" value="RADIAL SPOKE HEAD 1 HOMOLOG"/>
    <property type="match status" value="1"/>
</dbReference>
<proteinExistence type="predicted"/>
<reference evidence="3 5" key="2">
    <citation type="submission" date="2019-07" db="EMBL/GenBank/DDBJ databases">
        <title>Genome Sequencing of Bacteroides fragilis.</title>
        <authorList>
            <person name="Pinto K.M."/>
            <person name="Ruoff K.L."/>
            <person name="Price C.E."/>
            <person name="Valls R.A."/>
            <person name="O'Toole G.A."/>
        </authorList>
    </citation>
    <scope>NUCLEOTIDE SEQUENCE [LARGE SCALE GENOMIC DNA]</scope>
    <source>
        <strain evidence="3 5">AD135F_3B</strain>
    </source>
</reference>
<accession>A0AB38PG56</accession>
<dbReference type="Gene3D" id="2.20.110.10">
    <property type="entry name" value="Histone H3 K4-specific methyltransferase SET7/9 N-terminal domain"/>
    <property type="match status" value="1"/>
</dbReference>
<dbReference type="GO" id="GO:0005829">
    <property type="term" value="C:cytosol"/>
    <property type="evidence" value="ECO:0007669"/>
    <property type="project" value="TreeGrafter"/>
</dbReference>
<dbReference type="PANTHER" id="PTHR43215:SF14">
    <property type="entry name" value="RADIAL SPOKE HEAD 1 HOMOLOG"/>
    <property type="match status" value="1"/>
</dbReference>
<evidence type="ECO:0000313" key="4">
    <source>
        <dbReference type="Proteomes" id="UP000315444"/>
    </source>
</evidence>
<dbReference type="Proteomes" id="UP000315444">
    <property type="component" value="Unassembled WGS sequence"/>
</dbReference>
<dbReference type="Proteomes" id="UP000319026">
    <property type="component" value="Unassembled WGS sequence"/>
</dbReference>
<evidence type="ECO:0000313" key="5">
    <source>
        <dbReference type="Proteomes" id="UP000319026"/>
    </source>
</evidence>
<gene>
    <name evidence="3" type="ORF">FSA03_24215</name>
    <name evidence="2" type="ORF">FSA06_24005</name>
</gene>
<evidence type="ECO:0008006" key="6">
    <source>
        <dbReference type="Google" id="ProtNLM"/>
    </source>
</evidence>